<name>A0A5K3FMA2_MESCO</name>
<sequence length="41" mass="4763">MIILTPSTFVKYGSESKKSTFQQAEFKSVIGWFRLANDNHR</sequence>
<dbReference type="AlphaFoldDB" id="A0A5K3FMA2"/>
<dbReference type="WBParaSite" id="MCU_009592-RA">
    <property type="protein sequence ID" value="MCU_009592-RA"/>
    <property type="gene ID" value="MCU_009592"/>
</dbReference>
<reference evidence="1" key="1">
    <citation type="submission" date="2019-11" db="UniProtKB">
        <authorList>
            <consortium name="WormBaseParasite"/>
        </authorList>
    </citation>
    <scope>IDENTIFICATION</scope>
</reference>
<organism evidence="1">
    <name type="scientific">Mesocestoides corti</name>
    <name type="common">Flatworm</name>
    <dbReference type="NCBI Taxonomy" id="53468"/>
    <lineage>
        <taxon>Eukaryota</taxon>
        <taxon>Metazoa</taxon>
        <taxon>Spiralia</taxon>
        <taxon>Lophotrochozoa</taxon>
        <taxon>Platyhelminthes</taxon>
        <taxon>Cestoda</taxon>
        <taxon>Eucestoda</taxon>
        <taxon>Cyclophyllidea</taxon>
        <taxon>Mesocestoididae</taxon>
        <taxon>Mesocestoides</taxon>
    </lineage>
</organism>
<proteinExistence type="predicted"/>
<accession>A0A5K3FMA2</accession>
<protein>
    <submittedName>
        <fullName evidence="1">Transposase</fullName>
    </submittedName>
</protein>
<evidence type="ECO:0000313" key="1">
    <source>
        <dbReference type="WBParaSite" id="MCU_009592-RA"/>
    </source>
</evidence>